<dbReference type="RefSeq" id="WP_375736090.1">
    <property type="nucleotide sequence ID" value="NZ_JBCGDC010000106.1"/>
</dbReference>
<evidence type="ECO:0000313" key="2">
    <source>
        <dbReference type="EMBL" id="MFB6396760.1"/>
    </source>
</evidence>
<keyword evidence="1" id="KW-0812">Transmembrane</keyword>
<keyword evidence="1" id="KW-1133">Transmembrane helix</keyword>
<reference evidence="2 3" key="1">
    <citation type="submission" date="2024-04" db="EMBL/GenBank/DDBJ databases">
        <title>Polymorphospora sp. isolated from Baiyangdian Lake in Xiong'an New Area.</title>
        <authorList>
            <person name="Zhang X."/>
            <person name="Liu J."/>
        </authorList>
    </citation>
    <scope>NUCLEOTIDE SEQUENCE [LARGE SCALE GENOMIC DNA]</scope>
    <source>
        <strain evidence="2 3">2-325</strain>
    </source>
</reference>
<dbReference type="PROSITE" id="PS51257">
    <property type="entry name" value="PROKAR_LIPOPROTEIN"/>
    <property type="match status" value="1"/>
</dbReference>
<keyword evidence="3" id="KW-1185">Reference proteome</keyword>
<name>A0ABV5CXM1_9ACTN</name>
<dbReference type="EMBL" id="JBCGDC010000106">
    <property type="protein sequence ID" value="MFB6396760.1"/>
    <property type="molecule type" value="Genomic_DNA"/>
</dbReference>
<accession>A0ABV5CXM1</accession>
<protein>
    <submittedName>
        <fullName evidence="2">Uncharacterized protein</fullName>
    </submittedName>
</protein>
<feature type="transmembrane region" description="Helical" evidence="1">
    <location>
        <begin position="163"/>
        <end position="183"/>
    </location>
</feature>
<sequence length="190" mass="19296">MPDTRSLSPARLARWITIVTASIIATLACWQDPGYARDELRLTIAHDGRGTVRLDVARAGGGLPDGEVAATVRARGFAGGTVDPRPMRATSAGSLVLDSTLPPGRWTVDIDVTVDGAPSPDGSCAATLTVGPDEPAESVVCAPLVTTPAGVPDGRGLADSRPLAITAGAVGLLFAAVMGGALLRRRAAGH</sequence>
<feature type="transmembrane region" description="Helical" evidence="1">
    <location>
        <begin position="12"/>
        <end position="30"/>
    </location>
</feature>
<organism evidence="2 3">
    <name type="scientific">Polymorphospora lycopeni</name>
    <dbReference type="NCBI Taxonomy" id="3140240"/>
    <lineage>
        <taxon>Bacteria</taxon>
        <taxon>Bacillati</taxon>
        <taxon>Actinomycetota</taxon>
        <taxon>Actinomycetes</taxon>
        <taxon>Micromonosporales</taxon>
        <taxon>Micromonosporaceae</taxon>
        <taxon>Polymorphospora</taxon>
    </lineage>
</organism>
<keyword evidence="1" id="KW-0472">Membrane</keyword>
<proteinExistence type="predicted"/>
<gene>
    <name evidence="2" type="ORF">AAFH96_27180</name>
</gene>
<dbReference type="Proteomes" id="UP001582793">
    <property type="component" value="Unassembled WGS sequence"/>
</dbReference>
<comment type="caution">
    <text evidence="2">The sequence shown here is derived from an EMBL/GenBank/DDBJ whole genome shotgun (WGS) entry which is preliminary data.</text>
</comment>
<evidence type="ECO:0000256" key="1">
    <source>
        <dbReference type="SAM" id="Phobius"/>
    </source>
</evidence>
<evidence type="ECO:0000313" key="3">
    <source>
        <dbReference type="Proteomes" id="UP001582793"/>
    </source>
</evidence>